<evidence type="ECO:0000313" key="1">
    <source>
        <dbReference type="EMBL" id="OBZ72152.1"/>
    </source>
</evidence>
<proteinExistence type="predicted"/>
<dbReference type="Proteomes" id="UP000092993">
    <property type="component" value="Unassembled WGS sequence"/>
</dbReference>
<keyword evidence="2" id="KW-1185">Reference proteome</keyword>
<evidence type="ECO:0000313" key="2">
    <source>
        <dbReference type="Proteomes" id="UP000092993"/>
    </source>
</evidence>
<reference evidence="1 2" key="1">
    <citation type="submission" date="2016-03" db="EMBL/GenBank/DDBJ databases">
        <title>Whole genome sequencing of Grifola frondosa 9006-11.</title>
        <authorList>
            <person name="Min B."/>
            <person name="Park H."/>
            <person name="Kim J.-G."/>
            <person name="Cho H."/>
            <person name="Oh Y.-L."/>
            <person name="Kong W.-S."/>
            <person name="Choi I.-G."/>
        </authorList>
    </citation>
    <scope>NUCLEOTIDE SEQUENCE [LARGE SCALE GENOMIC DNA]</scope>
    <source>
        <strain evidence="1 2">9006-11</strain>
    </source>
</reference>
<name>A0A1C7M5R5_GRIFR</name>
<protein>
    <submittedName>
        <fullName evidence="1">Uncharacterized protein</fullName>
    </submittedName>
</protein>
<dbReference type="AlphaFoldDB" id="A0A1C7M5R5"/>
<comment type="caution">
    <text evidence="1">The sequence shown here is derived from an EMBL/GenBank/DDBJ whole genome shotgun (WGS) entry which is preliminary data.</text>
</comment>
<sequence length="74" mass="8144">MSCEQRCCSTHALRSTILKPLSFPECSLHNAPISDIDPDISRGTLGAVSCKSLDTTNKYSDHSQFKMVCDLILL</sequence>
<gene>
    <name evidence="1" type="ORF">A0H81_07391</name>
</gene>
<dbReference type="EMBL" id="LUGG01000009">
    <property type="protein sequence ID" value="OBZ72152.1"/>
    <property type="molecule type" value="Genomic_DNA"/>
</dbReference>
<organism evidence="1 2">
    <name type="scientific">Grifola frondosa</name>
    <name type="common">Maitake</name>
    <name type="synonym">Polyporus frondosus</name>
    <dbReference type="NCBI Taxonomy" id="5627"/>
    <lineage>
        <taxon>Eukaryota</taxon>
        <taxon>Fungi</taxon>
        <taxon>Dikarya</taxon>
        <taxon>Basidiomycota</taxon>
        <taxon>Agaricomycotina</taxon>
        <taxon>Agaricomycetes</taxon>
        <taxon>Polyporales</taxon>
        <taxon>Grifolaceae</taxon>
        <taxon>Grifola</taxon>
    </lineage>
</organism>
<accession>A0A1C7M5R5</accession>